<accession>A0A249XU69</accession>
<name>A0A249XU69_9CAUD</name>
<evidence type="ECO:0000313" key="1">
    <source>
        <dbReference type="EMBL" id="ASZ74784.1"/>
    </source>
</evidence>
<dbReference type="EMBL" id="MF668280">
    <property type="protein sequence ID" value="ASZ74784.1"/>
    <property type="molecule type" value="Genomic_DNA"/>
</dbReference>
<keyword evidence="2" id="KW-1185">Reference proteome</keyword>
<sequence length="39" mass="4540">MMSKTWNAACARAYEHYLLRHVTGVKGGRVYCETCKEYL</sequence>
<protein>
    <submittedName>
        <fullName evidence="1">Uncharacterized protein</fullName>
    </submittedName>
</protein>
<gene>
    <name evidence="1" type="ORF">SEA_PHABBA_247</name>
</gene>
<proteinExistence type="predicted"/>
<reference evidence="2" key="1">
    <citation type="submission" date="2017-08" db="EMBL/GenBank/DDBJ databases">
        <authorList>
            <person name="de Groot N.N."/>
        </authorList>
    </citation>
    <scope>NUCLEOTIDE SEQUENCE [LARGE SCALE GENOMIC DNA]</scope>
</reference>
<evidence type="ECO:0000313" key="2">
    <source>
        <dbReference type="Proteomes" id="UP000226037"/>
    </source>
</evidence>
<organism evidence="1 2">
    <name type="scientific">Mycobacterium phage Phabba</name>
    <dbReference type="NCBI Taxonomy" id="2027899"/>
    <lineage>
        <taxon>Viruses</taxon>
        <taxon>Duplodnaviria</taxon>
        <taxon>Heunggongvirae</taxon>
        <taxon>Uroviricota</taxon>
        <taxon>Caudoviricetes</taxon>
        <taxon>Ceeclamvirinae</taxon>
        <taxon>Myrnavirus</taxon>
        <taxon>Myrnavirus phabba</taxon>
        <taxon>Myranavirus phabba</taxon>
    </lineage>
</organism>
<dbReference type="Proteomes" id="UP000226037">
    <property type="component" value="Segment"/>
</dbReference>